<dbReference type="PANTHER" id="PTHR40457:SF1">
    <property type="entry name" value="PHOSPHOLIPASE A1"/>
    <property type="match status" value="1"/>
</dbReference>
<dbReference type="PANTHER" id="PTHR40457">
    <property type="entry name" value="PHOSPHOLIPASE A1"/>
    <property type="match status" value="1"/>
</dbReference>
<evidence type="ECO:0000256" key="13">
    <source>
        <dbReference type="ARBA" id="ARBA00022837"/>
    </source>
</evidence>
<evidence type="ECO:0000256" key="6">
    <source>
        <dbReference type="ARBA" id="ARBA00013278"/>
    </source>
</evidence>
<dbReference type="EC" id="3.1.1.4" evidence="6 20"/>
<evidence type="ECO:0000256" key="17">
    <source>
        <dbReference type="ARBA" id="ARBA00023237"/>
    </source>
</evidence>
<dbReference type="PRINTS" id="PR01486">
    <property type="entry name" value="PHPHLIPASEA1"/>
</dbReference>
<evidence type="ECO:0000256" key="18">
    <source>
        <dbReference type="PIRSR" id="PIRSR603187-1"/>
    </source>
</evidence>
<dbReference type="InterPro" id="IPR036541">
    <property type="entry name" value="PLipase_A1_sf"/>
</dbReference>
<evidence type="ECO:0000313" key="21">
    <source>
        <dbReference type="EMBL" id="KTD66334.1"/>
    </source>
</evidence>
<feature type="binding site" description="in dimeric form" evidence="19">
    <location>
        <position position="172"/>
    </location>
    <ligand>
        <name>Ca(2+)</name>
        <dbReference type="ChEBI" id="CHEBI:29108"/>
        <label>2</label>
    </ligand>
</feature>
<comment type="caution">
    <text evidence="21">The sequence shown here is derived from an EMBL/GenBank/DDBJ whole genome shotgun (WGS) entry which is preliminary data.</text>
</comment>
<evidence type="ECO:0000256" key="7">
    <source>
        <dbReference type="ARBA" id="ARBA00021726"/>
    </source>
</evidence>
<dbReference type="Proteomes" id="UP000054877">
    <property type="component" value="Unassembled WGS sequence"/>
</dbReference>
<dbReference type="GO" id="GO:0008970">
    <property type="term" value="F:phospholipase A1 activity"/>
    <property type="evidence" value="ECO:0007669"/>
    <property type="project" value="UniProtKB-EC"/>
</dbReference>
<evidence type="ECO:0000256" key="12">
    <source>
        <dbReference type="ARBA" id="ARBA00022801"/>
    </source>
</evidence>
<dbReference type="GO" id="GO:0009279">
    <property type="term" value="C:cell outer membrane"/>
    <property type="evidence" value="ECO:0007669"/>
    <property type="project" value="UniProtKB-SubCell"/>
</dbReference>
<dbReference type="STRING" id="452.Lspi_0097"/>
<evidence type="ECO:0000256" key="3">
    <source>
        <dbReference type="ARBA" id="ARBA00010525"/>
    </source>
</evidence>
<dbReference type="GO" id="GO:0004623">
    <property type="term" value="F:phospholipase A2 activity"/>
    <property type="evidence" value="ECO:0007669"/>
    <property type="project" value="UniProtKB-EC"/>
</dbReference>
<keyword evidence="13 19" id="KW-0106">Calcium</keyword>
<reference evidence="21 22" key="1">
    <citation type="submission" date="2015-11" db="EMBL/GenBank/DDBJ databases">
        <title>Genomic analysis of 38 Legionella species identifies large and diverse effector repertoires.</title>
        <authorList>
            <person name="Burstein D."/>
            <person name="Amaro F."/>
            <person name="Zusman T."/>
            <person name="Lifshitz Z."/>
            <person name="Cohen O."/>
            <person name="Gilbert J.A."/>
            <person name="Pupko T."/>
            <person name="Shuman H.A."/>
            <person name="Segal G."/>
        </authorList>
    </citation>
    <scope>NUCLEOTIDE SEQUENCE [LARGE SCALE GENOMIC DNA]</scope>
    <source>
        <strain evidence="21 22">Mt.St.Helens-9</strain>
    </source>
</reference>
<dbReference type="RefSeq" id="WP_157737730.1">
    <property type="nucleotide sequence ID" value="NZ_CAAAII010000002.1"/>
</dbReference>
<protein>
    <recommendedName>
        <fullName evidence="7 20">Phospholipase A1</fullName>
        <ecNumber evidence="5 20">3.1.1.32</ecNumber>
        <ecNumber evidence="6 20">3.1.1.4</ecNumber>
    </recommendedName>
    <alternativeName>
        <fullName evidence="20">Phosphatidylcholine 1-acylhydrolase</fullName>
    </alternativeName>
</protein>
<evidence type="ECO:0000256" key="2">
    <source>
        <dbReference type="ARBA" id="ARBA00001604"/>
    </source>
</evidence>
<feature type="active site" description="Proton acceptor" evidence="18">
    <location>
        <position position="167"/>
    </location>
</feature>
<organism evidence="21 22">
    <name type="scientific">Legionella spiritensis</name>
    <dbReference type="NCBI Taxonomy" id="452"/>
    <lineage>
        <taxon>Bacteria</taxon>
        <taxon>Pseudomonadati</taxon>
        <taxon>Pseudomonadota</taxon>
        <taxon>Gammaproteobacteria</taxon>
        <taxon>Legionellales</taxon>
        <taxon>Legionellaceae</taxon>
        <taxon>Legionella</taxon>
    </lineage>
</organism>
<keyword evidence="16" id="KW-0472">Membrane</keyword>
<evidence type="ECO:0000256" key="11">
    <source>
        <dbReference type="ARBA" id="ARBA00022729"/>
    </source>
</evidence>
<keyword evidence="10 19" id="KW-0479">Metal-binding</keyword>
<sequence length="301" mass="34505">MKIHSMCLLFLLPVSLLWTCPAFSKSDTAGSSQPQSPDTQEKTILEKQIRQEKKAASSPNIISLHRPNYVLPYYYTASPYQAIYLNSTPNNQLINKEEFKAQLSLKIPILRNLIKKKPLSLNFAYTQLMYWQFYAKSQYFRETNYEPELYLEHDINSRLQTRFGVDHQSNGRGGELERSWNRLVVQLNLSGNRWLVGLRGWALIGTADSSKLHNPDIAHYLGYENLLFAHELPFQSKLSVEIQNIESGLKRGFVQATLSFPILDTLSIYGQFFSGYGQSLIEYNHRTTSAGIGIVLNDWIS</sequence>
<comment type="similarity">
    <text evidence="3 20">Belongs to the phospholipase A1 family.</text>
</comment>
<dbReference type="GO" id="GO:0016042">
    <property type="term" value="P:lipid catabolic process"/>
    <property type="evidence" value="ECO:0007669"/>
    <property type="project" value="UniProtKB-KW"/>
</dbReference>
<evidence type="ECO:0000256" key="16">
    <source>
        <dbReference type="ARBA" id="ARBA00023136"/>
    </source>
</evidence>
<keyword evidence="17 20" id="KW-0998">Cell outer membrane</keyword>
<accession>A0A0W0ZC20</accession>
<dbReference type="EC" id="3.1.1.32" evidence="5 20"/>
<gene>
    <name evidence="21" type="primary">pldA</name>
    <name evidence="21" type="ORF">Lspi_0097</name>
</gene>
<dbReference type="Pfam" id="PF02253">
    <property type="entry name" value="PLA1"/>
    <property type="match status" value="1"/>
</dbReference>
<evidence type="ECO:0000256" key="8">
    <source>
        <dbReference type="ARBA" id="ARBA00022452"/>
    </source>
</evidence>
<comment type="catalytic activity">
    <reaction evidence="1 20">
        <text>a 1,2-diacyl-sn-glycero-3-phosphocholine + H2O = a 2-acyl-sn-glycero-3-phosphocholine + a fatty acid + H(+)</text>
        <dbReference type="Rhea" id="RHEA:18689"/>
        <dbReference type="ChEBI" id="CHEBI:15377"/>
        <dbReference type="ChEBI" id="CHEBI:15378"/>
        <dbReference type="ChEBI" id="CHEBI:28868"/>
        <dbReference type="ChEBI" id="CHEBI:57643"/>
        <dbReference type="ChEBI" id="CHEBI:57875"/>
        <dbReference type="EC" id="3.1.1.32"/>
    </reaction>
</comment>
<comment type="function">
    <text evidence="20">Hydrolysis of phosphatidylcholine with phospholipase A2 (EC 3.1.1.4) and phospholipase A1 (EC 3.1.1.32) activities.</text>
</comment>
<evidence type="ECO:0000256" key="4">
    <source>
        <dbReference type="ARBA" id="ARBA00011702"/>
    </source>
</evidence>
<dbReference type="PATRIC" id="fig|452.5.peg.109"/>
<evidence type="ECO:0000256" key="20">
    <source>
        <dbReference type="RuleBase" id="RU366027"/>
    </source>
</evidence>
<keyword evidence="22" id="KW-1185">Reference proteome</keyword>
<feature type="signal peptide" evidence="20">
    <location>
        <begin position="1"/>
        <end position="24"/>
    </location>
</feature>
<dbReference type="AlphaFoldDB" id="A0A0W0ZC20"/>
<dbReference type="InterPro" id="IPR003187">
    <property type="entry name" value="PLipase_A1"/>
</dbReference>
<keyword evidence="15 20" id="KW-0443">Lipid metabolism</keyword>
<feature type="active site" description="Nucleophile" evidence="18">
    <location>
        <position position="169"/>
    </location>
</feature>
<evidence type="ECO:0000256" key="10">
    <source>
        <dbReference type="ARBA" id="ARBA00022723"/>
    </source>
</evidence>
<comment type="catalytic activity">
    <reaction evidence="2 20">
        <text>a 1,2-diacyl-sn-glycero-3-phosphocholine + H2O = a 1-acyl-sn-glycero-3-phosphocholine + a fatty acid + H(+)</text>
        <dbReference type="Rhea" id="RHEA:15801"/>
        <dbReference type="ChEBI" id="CHEBI:15377"/>
        <dbReference type="ChEBI" id="CHEBI:15378"/>
        <dbReference type="ChEBI" id="CHEBI:28868"/>
        <dbReference type="ChEBI" id="CHEBI:57643"/>
        <dbReference type="ChEBI" id="CHEBI:58168"/>
        <dbReference type="EC" id="3.1.1.4"/>
    </reaction>
</comment>
<keyword evidence="12 20" id="KW-0378">Hydrolase</keyword>
<name>A0A0W0ZC20_LEGSP</name>
<proteinExistence type="inferred from homology"/>
<dbReference type="GO" id="GO:0005509">
    <property type="term" value="F:calcium ion binding"/>
    <property type="evidence" value="ECO:0007669"/>
    <property type="project" value="TreeGrafter"/>
</dbReference>
<comment type="subunit">
    <text evidence="4 20">Homodimer; dimerization is reversible, and the dimeric form is the active one.</text>
</comment>
<comment type="cofactor">
    <cofactor evidence="20">
        <name>Ca(2+)</name>
        <dbReference type="ChEBI" id="CHEBI:29108"/>
    </cofactor>
    <text evidence="20">Binds 1 Ca(2+) ion per monomer. In the dimeric form the Ca(2+) is bound by different amino acids with binding of each Ca(2+) shared with ligands coming from each monomer. The Ca(2+) ion may have a role in catalysis.</text>
</comment>
<dbReference type="EMBL" id="LNYX01000001">
    <property type="protein sequence ID" value="KTD66334.1"/>
    <property type="molecule type" value="Genomic_DNA"/>
</dbReference>
<keyword evidence="8" id="KW-1134">Transmembrane beta strand</keyword>
<evidence type="ECO:0000256" key="9">
    <source>
        <dbReference type="ARBA" id="ARBA00022692"/>
    </source>
</evidence>
<dbReference type="SUPFAM" id="SSF56931">
    <property type="entry name" value="Outer membrane phospholipase A (OMPLA)"/>
    <property type="match status" value="1"/>
</dbReference>
<evidence type="ECO:0000313" key="22">
    <source>
        <dbReference type="Proteomes" id="UP000054877"/>
    </source>
</evidence>
<feature type="binding site" description="in dimeric form" evidence="19">
    <location>
        <position position="137"/>
    </location>
    <ligand>
        <name>Ca(2+)</name>
        <dbReference type="ChEBI" id="CHEBI:29108"/>
        <label>1</label>
    </ligand>
</feature>
<dbReference type="Gene3D" id="2.40.230.10">
    <property type="entry name" value="Phospholipase A1"/>
    <property type="match status" value="1"/>
</dbReference>
<evidence type="ECO:0000256" key="15">
    <source>
        <dbReference type="ARBA" id="ARBA00023098"/>
    </source>
</evidence>
<feature type="chain" id="PRO_5019618997" description="Phospholipase A1" evidence="20">
    <location>
        <begin position="25"/>
        <end position="301"/>
    </location>
</feature>
<evidence type="ECO:0000256" key="19">
    <source>
        <dbReference type="PIRSR" id="PIRSR603187-2"/>
    </source>
</evidence>
<comment type="subcellular location">
    <subcellularLocation>
        <location evidence="20">Cell outer membrane</location>
        <topology evidence="20">Multi-pass membrane protein</topology>
    </subcellularLocation>
    <text evidence="20">One of the very few enzymes located there.</text>
</comment>
<keyword evidence="14 20" id="KW-0442">Lipid degradation</keyword>
<keyword evidence="9" id="KW-0812">Transmembrane</keyword>
<evidence type="ECO:0000256" key="5">
    <source>
        <dbReference type="ARBA" id="ARBA00013179"/>
    </source>
</evidence>
<evidence type="ECO:0000256" key="14">
    <source>
        <dbReference type="ARBA" id="ARBA00022963"/>
    </source>
</evidence>
<keyword evidence="11 20" id="KW-0732">Signal</keyword>
<evidence type="ECO:0000256" key="1">
    <source>
        <dbReference type="ARBA" id="ARBA00000111"/>
    </source>
</evidence>